<dbReference type="AlphaFoldDB" id="A0A5C0AXL1"/>
<dbReference type="Gene3D" id="2.60.120.10">
    <property type="entry name" value="Jelly Rolls"/>
    <property type="match status" value="1"/>
</dbReference>
<dbReference type="Gene3D" id="3.40.50.720">
    <property type="entry name" value="NAD(P)-binding Rossmann-like Domain"/>
    <property type="match status" value="1"/>
</dbReference>
<feature type="domain" description="Capsular polysaccharide assembling protein CapF C-terminal" evidence="2">
    <location>
        <begin position="253"/>
        <end position="363"/>
    </location>
</feature>
<dbReference type="InterPro" id="IPR014710">
    <property type="entry name" value="RmlC-like_jellyroll"/>
</dbReference>
<dbReference type="InterPro" id="IPR001509">
    <property type="entry name" value="Epimerase_deHydtase"/>
</dbReference>
<dbReference type="InterPro" id="IPR036291">
    <property type="entry name" value="NAD(P)-bd_dom_sf"/>
</dbReference>
<dbReference type="Pfam" id="PF01370">
    <property type="entry name" value="Epimerase"/>
    <property type="match status" value="1"/>
</dbReference>
<dbReference type="SUPFAM" id="SSF51735">
    <property type="entry name" value="NAD(P)-binding Rossmann-fold domains"/>
    <property type="match status" value="1"/>
</dbReference>
<accession>A0A5C0AXL1</accession>
<evidence type="ECO:0000259" key="2">
    <source>
        <dbReference type="Pfam" id="PF14667"/>
    </source>
</evidence>
<dbReference type="NCBIfam" id="NF047837">
    <property type="entry name" value="UDPAcbARedWbcJ"/>
    <property type="match status" value="1"/>
</dbReference>
<dbReference type="OrthoDB" id="9801056at2"/>
<sequence>MRVLITGADGFIAKTLRVKLVERPDIEVLSYTRDADPATLPALVAQADAVIHLAGVNQSSDAEGFRVGNADFTRQLAGLLYADGRALPVVMASAEQTRVQTPYARSKWEAEQVLKAYATATGAQVYIYRLPTVFGKWAAPDRHSTIATWCRDIATGQAVTIDDPAERLRLVYVDDVADEFIRVLQDRPVLEHPRVPVEYTSTAGEVLNALRAFRASRATLATPDVGTGLLRALHATYLSYLPPDEFSYRIPRHADARGAFVEVLKTPHAGQFSFFTAGPGVTRGGHYHHSKTEKFLVLRGRAHFRFRQIVSGLTHQIHTDGDTPEVVETVPGWTHDITNVGDQELIVMLWANEVFDRDRPDTIAAAL</sequence>
<feature type="domain" description="NAD-dependent epimerase/dehydratase" evidence="1">
    <location>
        <begin position="3"/>
        <end position="187"/>
    </location>
</feature>
<dbReference type="SUPFAM" id="SSF51182">
    <property type="entry name" value="RmlC-like cupins"/>
    <property type="match status" value="1"/>
</dbReference>
<dbReference type="InterPro" id="IPR011051">
    <property type="entry name" value="RmlC_Cupin_sf"/>
</dbReference>
<dbReference type="InterPro" id="IPR050177">
    <property type="entry name" value="Lipid_A_modif_metabolic_enz"/>
</dbReference>
<name>A0A5C0AXL1_9BURK</name>
<dbReference type="Pfam" id="PF14667">
    <property type="entry name" value="Polysacc_synt_C"/>
    <property type="match status" value="1"/>
</dbReference>
<keyword evidence="4" id="KW-1185">Reference proteome</keyword>
<dbReference type="CDD" id="cd07007">
    <property type="entry name" value="cupin_CapF-like_C"/>
    <property type="match status" value="1"/>
</dbReference>
<evidence type="ECO:0000313" key="3">
    <source>
        <dbReference type="EMBL" id="QEI07189.1"/>
    </source>
</evidence>
<dbReference type="PANTHER" id="PTHR43245:SF55">
    <property type="entry name" value="NAD(P)-BINDING DOMAIN-CONTAINING PROTEIN"/>
    <property type="match status" value="1"/>
</dbReference>
<dbReference type="Proteomes" id="UP000325161">
    <property type="component" value="Chromosome"/>
</dbReference>
<evidence type="ECO:0000259" key="1">
    <source>
        <dbReference type="Pfam" id="PF01370"/>
    </source>
</evidence>
<dbReference type="RefSeq" id="WP_148816236.1">
    <property type="nucleotide sequence ID" value="NZ_CP043046.1"/>
</dbReference>
<protein>
    <submittedName>
        <fullName evidence="3">SDR family oxidoreductase</fullName>
    </submittedName>
</protein>
<evidence type="ECO:0000313" key="4">
    <source>
        <dbReference type="Proteomes" id="UP000325161"/>
    </source>
</evidence>
<reference evidence="3 4" key="1">
    <citation type="submission" date="2019-08" db="EMBL/GenBank/DDBJ databases">
        <title>Amphibian skin-associated Pigmentiphaga: genome sequence and occurrence across geography and hosts.</title>
        <authorList>
            <person name="Bletz M.C."/>
            <person name="Bunk B."/>
            <person name="Sproeer C."/>
            <person name="Biwer P."/>
            <person name="Reiter S."/>
            <person name="Rabemananjara F.C.E."/>
            <person name="Schulz S."/>
            <person name="Overmann J."/>
            <person name="Vences M."/>
        </authorList>
    </citation>
    <scope>NUCLEOTIDE SEQUENCE [LARGE SCALE GENOMIC DNA]</scope>
    <source>
        <strain evidence="3 4">Mada1488</strain>
    </source>
</reference>
<proteinExistence type="predicted"/>
<dbReference type="PANTHER" id="PTHR43245">
    <property type="entry name" value="BIFUNCTIONAL POLYMYXIN RESISTANCE PROTEIN ARNA"/>
    <property type="match status" value="1"/>
</dbReference>
<dbReference type="KEGG" id="pacr:FXN63_16085"/>
<organism evidence="3 4">
    <name type="scientific">Pigmentiphaga aceris</name>
    <dbReference type="NCBI Taxonomy" id="1940612"/>
    <lineage>
        <taxon>Bacteria</taxon>
        <taxon>Pseudomonadati</taxon>
        <taxon>Pseudomonadota</taxon>
        <taxon>Betaproteobacteria</taxon>
        <taxon>Burkholderiales</taxon>
        <taxon>Alcaligenaceae</taxon>
        <taxon>Pigmentiphaga</taxon>
    </lineage>
</organism>
<dbReference type="EMBL" id="CP043046">
    <property type="protein sequence ID" value="QEI07189.1"/>
    <property type="molecule type" value="Genomic_DNA"/>
</dbReference>
<dbReference type="InterPro" id="IPR029303">
    <property type="entry name" value="CapF_C"/>
</dbReference>
<gene>
    <name evidence="3" type="ORF">FXN63_16085</name>
</gene>